<evidence type="ECO:0000256" key="9">
    <source>
        <dbReference type="ARBA" id="ARBA00047989"/>
    </source>
</evidence>
<keyword evidence="6" id="KW-0378">Hydrolase</keyword>
<evidence type="ECO:0000256" key="7">
    <source>
        <dbReference type="ARBA" id="ARBA00022833"/>
    </source>
</evidence>
<dbReference type="AlphaFoldDB" id="A0A3L8P0K2"/>
<keyword evidence="7" id="KW-0862">Zinc</keyword>
<protein>
    <recommendedName>
        <fullName evidence="12">Purine nucleoside phosphorylase</fullName>
    </recommendedName>
</protein>
<dbReference type="SUPFAM" id="SSF64438">
    <property type="entry name" value="CNF1/YfiH-like putative cysteine hydrolases"/>
    <property type="match status" value="1"/>
</dbReference>
<evidence type="ECO:0000256" key="6">
    <source>
        <dbReference type="ARBA" id="ARBA00022801"/>
    </source>
</evidence>
<comment type="catalytic activity">
    <reaction evidence="11">
        <text>S-methyl-5'-thioadenosine + phosphate = 5-(methylsulfanyl)-alpha-D-ribose 1-phosphate + adenine</text>
        <dbReference type="Rhea" id="RHEA:11852"/>
        <dbReference type="ChEBI" id="CHEBI:16708"/>
        <dbReference type="ChEBI" id="CHEBI:17509"/>
        <dbReference type="ChEBI" id="CHEBI:43474"/>
        <dbReference type="ChEBI" id="CHEBI:58533"/>
        <dbReference type="EC" id="2.4.2.28"/>
    </reaction>
    <physiologicalReaction direction="left-to-right" evidence="11">
        <dbReference type="Rhea" id="RHEA:11853"/>
    </physiologicalReaction>
</comment>
<dbReference type="GO" id="GO:0016787">
    <property type="term" value="F:hydrolase activity"/>
    <property type="evidence" value="ECO:0007669"/>
    <property type="project" value="UniProtKB-KW"/>
</dbReference>
<evidence type="ECO:0000256" key="2">
    <source>
        <dbReference type="ARBA" id="ARBA00003215"/>
    </source>
</evidence>
<name>A0A3L8P0K2_9ACTN</name>
<dbReference type="InterPro" id="IPR038371">
    <property type="entry name" value="Cu_polyphenol_OxRdtase_sf"/>
</dbReference>
<comment type="caution">
    <text evidence="13">The sequence shown here is derived from an EMBL/GenBank/DDBJ whole genome shotgun (WGS) entry which is preliminary data.</text>
</comment>
<evidence type="ECO:0000256" key="3">
    <source>
        <dbReference type="ARBA" id="ARBA00007353"/>
    </source>
</evidence>
<dbReference type="EMBL" id="RDBE01000007">
    <property type="protein sequence ID" value="RLV48966.1"/>
    <property type="molecule type" value="Genomic_DNA"/>
</dbReference>
<dbReference type="OrthoDB" id="4279at2"/>
<reference evidence="13 14" key="1">
    <citation type="submission" date="2018-10" db="EMBL/GenBank/DDBJ databases">
        <title>Marmoricola sp. 4Q3S-7 whole genome shotgun sequence.</title>
        <authorList>
            <person name="Li F."/>
        </authorList>
    </citation>
    <scope>NUCLEOTIDE SEQUENCE [LARGE SCALE GENOMIC DNA]</scope>
    <source>
        <strain evidence="13 14">4Q3S-7</strain>
    </source>
</reference>
<comment type="function">
    <text evidence="2">Purine nucleoside enzyme that catalyzes the phosphorolysis of adenosine and inosine nucleosides, yielding D-ribose 1-phosphate and the respective free bases, adenine and hypoxanthine. Also catalyzes the phosphorolysis of S-methyl-5'-thioadenosine into adenine and S-methyl-5-thio-alpha-D-ribose 1-phosphate. Also has adenosine deaminase activity.</text>
</comment>
<evidence type="ECO:0000256" key="12">
    <source>
        <dbReference type="RuleBase" id="RU361274"/>
    </source>
</evidence>
<keyword evidence="5" id="KW-0479">Metal-binding</keyword>
<keyword evidence="4" id="KW-0808">Transferase</keyword>
<comment type="catalytic activity">
    <reaction evidence="9">
        <text>adenosine + H2O + H(+) = inosine + NH4(+)</text>
        <dbReference type="Rhea" id="RHEA:24408"/>
        <dbReference type="ChEBI" id="CHEBI:15377"/>
        <dbReference type="ChEBI" id="CHEBI:15378"/>
        <dbReference type="ChEBI" id="CHEBI:16335"/>
        <dbReference type="ChEBI" id="CHEBI:17596"/>
        <dbReference type="ChEBI" id="CHEBI:28938"/>
        <dbReference type="EC" id="3.5.4.4"/>
    </reaction>
    <physiologicalReaction direction="left-to-right" evidence="9">
        <dbReference type="Rhea" id="RHEA:24409"/>
    </physiologicalReaction>
</comment>
<evidence type="ECO:0000256" key="11">
    <source>
        <dbReference type="ARBA" id="ARBA00049893"/>
    </source>
</evidence>
<evidence type="ECO:0000256" key="4">
    <source>
        <dbReference type="ARBA" id="ARBA00022679"/>
    </source>
</evidence>
<dbReference type="InterPro" id="IPR011324">
    <property type="entry name" value="Cytotoxic_necrot_fac-like_cat"/>
</dbReference>
<evidence type="ECO:0000313" key="13">
    <source>
        <dbReference type="EMBL" id="RLV48966.1"/>
    </source>
</evidence>
<sequence length="242" mass="25260">MFAARDRLGRVEVAFTDRHGGVSHAPFDSLNLGFGGGPDRDEPAAVAENHRRVLAAFAPGARWLDLDQVHGAHVVVAEEHAGPGRPRGDALVTTSHDVVLLARAADCVPVLLADPDAGVVAAVHSGRPGVAKGVVPAAVARMRELGARDITGWVGPHVCGACYEVPADLQEEVATLEPATRATTSWGTPALDIGAGVRAQLARADVAVVDLSRCTRESEDLFSYRGEGPRSGRLAGLIRLVA</sequence>
<dbReference type="PANTHER" id="PTHR30616">
    <property type="entry name" value="UNCHARACTERIZED PROTEIN YFIH"/>
    <property type="match status" value="1"/>
</dbReference>
<dbReference type="PANTHER" id="PTHR30616:SF2">
    <property type="entry name" value="PURINE NUCLEOSIDE PHOSPHORYLASE LACC1"/>
    <property type="match status" value="1"/>
</dbReference>
<dbReference type="GO" id="GO:0017061">
    <property type="term" value="F:S-methyl-5-thioadenosine phosphorylase activity"/>
    <property type="evidence" value="ECO:0007669"/>
    <property type="project" value="UniProtKB-EC"/>
</dbReference>
<dbReference type="Gene3D" id="3.60.140.10">
    <property type="entry name" value="CNF1/YfiH-like putative cysteine hydrolases"/>
    <property type="match status" value="1"/>
</dbReference>
<dbReference type="CDD" id="cd16833">
    <property type="entry name" value="YfiH"/>
    <property type="match status" value="1"/>
</dbReference>
<keyword evidence="14" id="KW-1185">Reference proteome</keyword>
<dbReference type="NCBIfam" id="TIGR00726">
    <property type="entry name" value="peptidoglycan editing factor PgeF"/>
    <property type="match status" value="1"/>
</dbReference>
<evidence type="ECO:0000256" key="1">
    <source>
        <dbReference type="ARBA" id="ARBA00000553"/>
    </source>
</evidence>
<organism evidence="13 14">
    <name type="scientific">Nocardioides mangrovicus</name>
    <dbReference type="NCBI Taxonomy" id="2478913"/>
    <lineage>
        <taxon>Bacteria</taxon>
        <taxon>Bacillati</taxon>
        <taxon>Actinomycetota</taxon>
        <taxon>Actinomycetes</taxon>
        <taxon>Propionibacteriales</taxon>
        <taxon>Nocardioidaceae</taxon>
        <taxon>Nocardioides</taxon>
    </lineage>
</organism>
<evidence type="ECO:0000256" key="10">
    <source>
        <dbReference type="ARBA" id="ARBA00048968"/>
    </source>
</evidence>
<dbReference type="Proteomes" id="UP000281708">
    <property type="component" value="Unassembled WGS sequence"/>
</dbReference>
<evidence type="ECO:0000256" key="5">
    <source>
        <dbReference type="ARBA" id="ARBA00022723"/>
    </source>
</evidence>
<gene>
    <name evidence="13" type="primary">pgeF</name>
    <name evidence="13" type="ORF">D9V37_10265</name>
</gene>
<proteinExistence type="inferred from homology"/>
<keyword evidence="8" id="KW-0186">Copper</keyword>
<comment type="similarity">
    <text evidence="3 12">Belongs to the purine nucleoside phosphorylase YfiH/LACC1 family.</text>
</comment>
<dbReference type="RefSeq" id="WP_121806070.1">
    <property type="nucleotide sequence ID" value="NZ_RDBE01000007.1"/>
</dbReference>
<evidence type="ECO:0000256" key="8">
    <source>
        <dbReference type="ARBA" id="ARBA00023008"/>
    </source>
</evidence>
<evidence type="ECO:0000313" key="14">
    <source>
        <dbReference type="Proteomes" id="UP000281708"/>
    </source>
</evidence>
<dbReference type="GO" id="GO:0005507">
    <property type="term" value="F:copper ion binding"/>
    <property type="evidence" value="ECO:0007669"/>
    <property type="project" value="TreeGrafter"/>
</dbReference>
<dbReference type="Pfam" id="PF02578">
    <property type="entry name" value="Cu-oxidase_4"/>
    <property type="match status" value="1"/>
</dbReference>
<comment type="catalytic activity">
    <reaction evidence="1">
        <text>inosine + phosphate = alpha-D-ribose 1-phosphate + hypoxanthine</text>
        <dbReference type="Rhea" id="RHEA:27646"/>
        <dbReference type="ChEBI" id="CHEBI:17368"/>
        <dbReference type="ChEBI" id="CHEBI:17596"/>
        <dbReference type="ChEBI" id="CHEBI:43474"/>
        <dbReference type="ChEBI" id="CHEBI:57720"/>
        <dbReference type="EC" id="2.4.2.1"/>
    </reaction>
    <physiologicalReaction direction="left-to-right" evidence="1">
        <dbReference type="Rhea" id="RHEA:27647"/>
    </physiologicalReaction>
</comment>
<comment type="catalytic activity">
    <reaction evidence="10">
        <text>adenosine + phosphate = alpha-D-ribose 1-phosphate + adenine</text>
        <dbReference type="Rhea" id="RHEA:27642"/>
        <dbReference type="ChEBI" id="CHEBI:16335"/>
        <dbReference type="ChEBI" id="CHEBI:16708"/>
        <dbReference type="ChEBI" id="CHEBI:43474"/>
        <dbReference type="ChEBI" id="CHEBI:57720"/>
        <dbReference type="EC" id="2.4.2.1"/>
    </reaction>
    <physiologicalReaction direction="left-to-right" evidence="10">
        <dbReference type="Rhea" id="RHEA:27643"/>
    </physiologicalReaction>
</comment>
<dbReference type="InterPro" id="IPR003730">
    <property type="entry name" value="Cu_polyphenol_OxRdtase"/>
</dbReference>
<accession>A0A3L8P0K2</accession>